<protein>
    <recommendedName>
        <fullName evidence="7">Cryptochrome DASH</fullName>
    </recommendedName>
</protein>
<dbReference type="GO" id="GO:0003677">
    <property type="term" value="F:DNA binding"/>
    <property type="evidence" value="ECO:0007669"/>
    <property type="project" value="TreeGrafter"/>
</dbReference>
<feature type="compositionally biased region" description="Low complexity" evidence="8">
    <location>
        <begin position="651"/>
        <end position="680"/>
    </location>
</feature>
<dbReference type="Pfam" id="PF03441">
    <property type="entry name" value="FAD_binding_7"/>
    <property type="match status" value="1"/>
</dbReference>
<dbReference type="AlphaFoldDB" id="A0A5A8CQZ5"/>
<dbReference type="InterPro" id="IPR014729">
    <property type="entry name" value="Rossmann-like_a/b/a_fold"/>
</dbReference>
<feature type="compositionally biased region" description="Basic residues" evidence="8">
    <location>
        <begin position="681"/>
        <end position="696"/>
    </location>
</feature>
<dbReference type="InterPro" id="IPR006050">
    <property type="entry name" value="DNA_photolyase_N"/>
</dbReference>
<dbReference type="Gene3D" id="1.10.579.10">
    <property type="entry name" value="DNA Cyclobutane Dipyrimidine Photolyase, subunit A, domain 3"/>
    <property type="match status" value="1"/>
</dbReference>
<dbReference type="Pfam" id="PF00875">
    <property type="entry name" value="DNA_photolyase"/>
    <property type="match status" value="1"/>
</dbReference>
<dbReference type="Gene3D" id="3.40.50.620">
    <property type="entry name" value="HUPs"/>
    <property type="match status" value="1"/>
</dbReference>
<dbReference type="SUPFAM" id="SSF48173">
    <property type="entry name" value="Cryptochrome/photolyase FAD-binding domain"/>
    <property type="match status" value="1"/>
</dbReference>
<comment type="cofactor">
    <cofactor evidence="7">
        <name>(6R)-5,10-methylene-5,6,7,8-tetrahydrofolate</name>
        <dbReference type="ChEBI" id="CHEBI:15636"/>
    </cofactor>
    <text evidence="7">Binds 1 5,10-methenyltetrahydrofolate (MTHF) per subunit.</text>
</comment>
<comment type="function">
    <text evidence="7">May have a photoreceptor function.</text>
</comment>
<feature type="site" description="Electron transfer via tryptophanyl radical" evidence="6">
    <location>
        <position position="540"/>
    </location>
</feature>
<feature type="compositionally biased region" description="Basic residues" evidence="8">
    <location>
        <begin position="632"/>
        <end position="641"/>
    </location>
</feature>
<feature type="region of interest" description="Disordered" evidence="8">
    <location>
        <begin position="312"/>
        <end position="331"/>
    </location>
</feature>
<dbReference type="Gene3D" id="1.25.40.80">
    <property type="match status" value="2"/>
</dbReference>
<evidence type="ECO:0000256" key="6">
    <source>
        <dbReference type="PIRSR" id="PIRSR602081-2"/>
    </source>
</evidence>
<feature type="compositionally biased region" description="Pro residues" evidence="8">
    <location>
        <begin position="321"/>
        <end position="330"/>
    </location>
</feature>
<accession>A0A5A8CQZ5</accession>
<evidence type="ECO:0000256" key="1">
    <source>
        <dbReference type="ARBA" id="ARBA00005862"/>
    </source>
</evidence>
<keyword evidence="4 7" id="KW-0157">Chromophore</keyword>
<evidence type="ECO:0000313" key="10">
    <source>
        <dbReference type="EMBL" id="KAA0154874.1"/>
    </source>
</evidence>
<dbReference type="GO" id="GO:0003904">
    <property type="term" value="F:deoxyribodipyrimidine photo-lyase activity"/>
    <property type="evidence" value="ECO:0007669"/>
    <property type="project" value="TreeGrafter"/>
</dbReference>
<dbReference type="PRINTS" id="PR00147">
    <property type="entry name" value="DNAPHOTLYASE"/>
</dbReference>
<dbReference type="EMBL" id="VLTM01000090">
    <property type="protein sequence ID" value="KAA0154874.1"/>
    <property type="molecule type" value="Genomic_DNA"/>
</dbReference>
<evidence type="ECO:0000313" key="11">
    <source>
        <dbReference type="Proteomes" id="UP000325113"/>
    </source>
</evidence>
<feature type="binding site" evidence="5">
    <location>
        <begin position="430"/>
        <end position="437"/>
    </location>
    <ligand>
        <name>FAD</name>
        <dbReference type="ChEBI" id="CHEBI:57692"/>
    </ligand>
</feature>
<evidence type="ECO:0000256" key="8">
    <source>
        <dbReference type="SAM" id="MobiDB-lite"/>
    </source>
</evidence>
<dbReference type="PANTHER" id="PTHR11455:SF22">
    <property type="entry name" value="CRYPTOCHROME DASH"/>
    <property type="match status" value="1"/>
</dbReference>
<feature type="domain" description="Photolyase/cryptochrome alpha/beta" evidence="9">
    <location>
        <begin position="41"/>
        <end position="177"/>
    </location>
</feature>
<gene>
    <name evidence="10" type="ORF">FNF31_06215</name>
</gene>
<feature type="binding site" evidence="5">
    <location>
        <position position="377"/>
    </location>
    <ligand>
        <name>FAD</name>
        <dbReference type="ChEBI" id="CHEBI:57692"/>
    </ligand>
</feature>
<dbReference type="SUPFAM" id="SSF52425">
    <property type="entry name" value="Cryptochrome/photolyase, N-terminal domain"/>
    <property type="match status" value="1"/>
</dbReference>
<feature type="region of interest" description="Disordered" evidence="8">
    <location>
        <begin position="614"/>
        <end position="696"/>
    </location>
</feature>
<feature type="site" description="Electron transfer via tryptophanyl radical" evidence="6">
    <location>
        <position position="517"/>
    </location>
</feature>
<dbReference type="PROSITE" id="PS00394">
    <property type="entry name" value="DNA_PHOTOLYASES_1_1"/>
    <property type="match status" value="1"/>
</dbReference>
<comment type="cofactor">
    <cofactor evidence="5 7">
        <name>FAD</name>
        <dbReference type="ChEBI" id="CHEBI:57692"/>
    </cofactor>
    <text evidence="5 7">Binds 1 FAD per subunit.</text>
</comment>
<dbReference type="Proteomes" id="UP000325113">
    <property type="component" value="Unassembled WGS sequence"/>
</dbReference>
<dbReference type="InterPro" id="IPR014133">
    <property type="entry name" value="Cry_DASH"/>
</dbReference>
<dbReference type="GO" id="GO:0071949">
    <property type="term" value="F:FAD binding"/>
    <property type="evidence" value="ECO:0007669"/>
    <property type="project" value="TreeGrafter"/>
</dbReference>
<comment type="caution">
    <text evidence="10">The sequence shown here is derived from an EMBL/GenBank/DDBJ whole genome shotgun (WGS) entry which is preliminary data.</text>
</comment>
<feature type="binding site" evidence="5">
    <location>
        <begin position="390"/>
        <end position="394"/>
    </location>
    <ligand>
        <name>FAD</name>
        <dbReference type="ChEBI" id="CHEBI:57692"/>
    </ligand>
</feature>
<feature type="site" description="Electron transfer via tryptophanyl radical" evidence="6">
    <location>
        <position position="464"/>
    </location>
</feature>
<dbReference type="InterPro" id="IPR018394">
    <property type="entry name" value="DNA_photolyase_1_CS_C"/>
</dbReference>
<dbReference type="InterPro" id="IPR005101">
    <property type="entry name" value="Cryptochr/Photolyase_FAD-bd"/>
</dbReference>
<feature type="compositionally biased region" description="Pro residues" evidence="8">
    <location>
        <begin position="209"/>
        <end position="223"/>
    </location>
</feature>
<reference evidence="10 11" key="1">
    <citation type="submission" date="2019-07" db="EMBL/GenBank/DDBJ databases">
        <title>Genomes of Cafeteria roenbergensis.</title>
        <authorList>
            <person name="Fischer M.G."/>
            <person name="Hackl T."/>
            <person name="Roman M."/>
        </authorList>
    </citation>
    <scope>NUCLEOTIDE SEQUENCE [LARGE SCALE GENOMIC DNA]</scope>
    <source>
        <strain evidence="10 11">Cflag</strain>
    </source>
</reference>
<evidence type="ECO:0000259" key="9">
    <source>
        <dbReference type="PROSITE" id="PS51645"/>
    </source>
</evidence>
<dbReference type="InterPro" id="IPR002081">
    <property type="entry name" value="Cryptochrome/DNA_photolyase_1"/>
</dbReference>
<evidence type="ECO:0000256" key="3">
    <source>
        <dbReference type="ARBA" id="ARBA00022827"/>
    </source>
</evidence>
<feature type="binding site" evidence="5">
    <location>
        <begin position="530"/>
        <end position="532"/>
    </location>
    <ligand>
        <name>FAD</name>
        <dbReference type="ChEBI" id="CHEBI:57692"/>
    </ligand>
</feature>
<feature type="region of interest" description="Disordered" evidence="8">
    <location>
        <begin position="206"/>
        <end position="254"/>
    </location>
</feature>
<keyword evidence="3 5" id="KW-0274">FAD</keyword>
<name>A0A5A8CQZ5_CAFRO</name>
<evidence type="ECO:0000256" key="5">
    <source>
        <dbReference type="PIRSR" id="PIRSR602081-1"/>
    </source>
</evidence>
<keyword evidence="2 5" id="KW-0285">Flavoprotein</keyword>
<evidence type="ECO:0000256" key="2">
    <source>
        <dbReference type="ARBA" id="ARBA00022630"/>
    </source>
</evidence>
<dbReference type="GO" id="GO:0000719">
    <property type="term" value="P:photoreactive repair"/>
    <property type="evidence" value="ECO:0007669"/>
    <property type="project" value="TreeGrafter"/>
</dbReference>
<dbReference type="NCBIfam" id="TIGR02765">
    <property type="entry name" value="crypto_DASH"/>
    <property type="match status" value="1"/>
</dbReference>
<dbReference type="InterPro" id="IPR036134">
    <property type="entry name" value="Crypto/Photolyase_FAD-like_sf"/>
</dbReference>
<dbReference type="InterPro" id="IPR036155">
    <property type="entry name" value="Crypto/Photolyase_N_sf"/>
</dbReference>
<evidence type="ECO:0000256" key="7">
    <source>
        <dbReference type="RuleBase" id="RU367151"/>
    </source>
</evidence>
<organism evidence="10 11">
    <name type="scientific">Cafeteria roenbergensis</name>
    <name type="common">Marine flagellate</name>
    <dbReference type="NCBI Taxonomy" id="33653"/>
    <lineage>
        <taxon>Eukaryota</taxon>
        <taxon>Sar</taxon>
        <taxon>Stramenopiles</taxon>
        <taxon>Bigyra</taxon>
        <taxon>Opalozoa</taxon>
        <taxon>Bicosoecida</taxon>
        <taxon>Cafeteriaceae</taxon>
        <taxon>Cafeteria</taxon>
    </lineage>
</organism>
<evidence type="ECO:0000256" key="4">
    <source>
        <dbReference type="ARBA" id="ARBA00022991"/>
    </source>
</evidence>
<proteinExistence type="inferred from homology"/>
<dbReference type="PANTHER" id="PTHR11455">
    <property type="entry name" value="CRYPTOCHROME"/>
    <property type="match status" value="1"/>
</dbReference>
<sequence>MMARRAGRVAAPVSSGLAGAAAASEGRRAVATGATSASSGTAVVWFKATDLRLHDHGPLAKAHAAHSHVVHVMCIDPRWFGASPTGFAKTGFHRARFLSESVADLARSLAARGSSLVVRASRPEVALPAVAAACGASAVYAHSEVCSEELAADRAVRAALHGLPSPVRLSQCWGNTLHDVADLPFDASSDTPQVFSQFRRLVEAKCKPRPPLPPPPALRPAPPGFAAGTSPHGLAMLPLDGGGPGSQPPHSHAAVRPLPASAVDAVLAGRVPMAWELGCALPPGMDTSALRPVAPPAGVGLPPGVALASGPGATSGGAVPPDAPAAPAAPAPALSARQVECGGLRDPRCAIQLFGGETAALARLRLYLWDEDRLREYKQTRNGMAGQGFSSKLSPWLAVGALSPRQVAAEVARYERERVANESTYWLLFELLWRDYFRFACIGWGSDVFRLAGPKRALDPGRGWSRDPAVWGPWTRAQTGYPLVDACMRELTQSGFMSNRGRQNVASFLARDLEADWRVGAEWFESLLADHDPCSNYGNWTYVAGVGADPREDRYFSIPKQARNYDGHGTFMRLWLPEVAGFSPEQLARPQSMDPGARAARRYPAPCCVLLMDRTGRKRGGGRAPAAGGARAGRRAGRGRTFRGGSETTQAAPAPAGPAAAAAAAAAGLRVPDAGAAQRRQAARRGGKRGRVQHLG</sequence>
<comment type="similarity">
    <text evidence="1 7">Belongs to the DNA photolyase class-1 family.</text>
</comment>
<dbReference type="PROSITE" id="PS51645">
    <property type="entry name" value="PHR_CRY_ALPHA_BETA"/>
    <property type="match status" value="1"/>
</dbReference>